<accession>S4PIT0</accession>
<name>S4PIT0_9NEOP</name>
<reference evidence="2" key="1">
    <citation type="journal article" date="2013" name="BMC Genomics">
        <title>Unscrambling butterfly oogenesis.</title>
        <authorList>
            <person name="Carter J.M."/>
            <person name="Baker S.C."/>
            <person name="Pink R."/>
            <person name="Carter D.R."/>
            <person name="Collins A."/>
            <person name="Tomlin J."/>
            <person name="Gibbs M."/>
            <person name="Breuker C.J."/>
        </authorList>
    </citation>
    <scope>NUCLEOTIDE SEQUENCE</scope>
    <source>
        <tissue evidence="2">Ovary</tissue>
    </source>
</reference>
<feature type="transmembrane region" description="Helical" evidence="1">
    <location>
        <begin position="6"/>
        <end position="28"/>
    </location>
</feature>
<keyword evidence="1" id="KW-1133">Transmembrane helix</keyword>
<sequence length="70" mass="8095">MPTMLSLVFIYKVIVMFAIGDFAISASWKRILQSDLRSDIIIQIGYVETSFVLITYPVYEFWLKGCVHCL</sequence>
<organism evidence="2">
    <name type="scientific">Pararge aegeria</name>
    <name type="common">speckled wood butterfly</name>
    <dbReference type="NCBI Taxonomy" id="116150"/>
    <lineage>
        <taxon>Eukaryota</taxon>
        <taxon>Metazoa</taxon>
        <taxon>Ecdysozoa</taxon>
        <taxon>Arthropoda</taxon>
        <taxon>Hexapoda</taxon>
        <taxon>Insecta</taxon>
        <taxon>Pterygota</taxon>
        <taxon>Neoptera</taxon>
        <taxon>Endopterygota</taxon>
        <taxon>Lepidoptera</taxon>
        <taxon>Glossata</taxon>
        <taxon>Ditrysia</taxon>
        <taxon>Papilionoidea</taxon>
        <taxon>Nymphalidae</taxon>
        <taxon>Satyrinae</taxon>
        <taxon>Satyrini</taxon>
        <taxon>Parargina</taxon>
        <taxon>Pararge</taxon>
    </lineage>
</organism>
<evidence type="ECO:0000256" key="1">
    <source>
        <dbReference type="SAM" id="Phobius"/>
    </source>
</evidence>
<protein>
    <submittedName>
        <fullName evidence="2">Uncharacterized protein</fullName>
    </submittedName>
</protein>
<keyword evidence="1" id="KW-0472">Membrane</keyword>
<dbReference type="AlphaFoldDB" id="S4PIT0"/>
<dbReference type="EMBL" id="GAIX01001751">
    <property type="protein sequence ID" value="JAA90809.1"/>
    <property type="molecule type" value="Transcribed_RNA"/>
</dbReference>
<proteinExistence type="predicted"/>
<evidence type="ECO:0000313" key="2">
    <source>
        <dbReference type="EMBL" id="JAA90809.1"/>
    </source>
</evidence>
<keyword evidence="1" id="KW-0812">Transmembrane</keyword>
<feature type="transmembrane region" description="Helical" evidence="1">
    <location>
        <begin position="40"/>
        <end position="59"/>
    </location>
</feature>
<reference evidence="2" key="2">
    <citation type="submission" date="2013-05" db="EMBL/GenBank/DDBJ databases">
        <authorList>
            <person name="Carter J.-M."/>
            <person name="Baker S.C."/>
            <person name="Pink R."/>
            <person name="Carter D.R.F."/>
            <person name="Collins A."/>
            <person name="Tomlin J."/>
            <person name="Gibbs M."/>
            <person name="Breuker C.J."/>
        </authorList>
    </citation>
    <scope>NUCLEOTIDE SEQUENCE</scope>
    <source>
        <tissue evidence="2">Ovary</tissue>
    </source>
</reference>